<dbReference type="Pfam" id="PF15915">
    <property type="entry name" value="BAT"/>
    <property type="match status" value="1"/>
</dbReference>
<gene>
    <name evidence="6" type="ORF">C491_11533</name>
</gene>
<dbReference type="Gene3D" id="3.30.450.40">
    <property type="match status" value="1"/>
</dbReference>
<dbReference type="Gene3D" id="3.30.450.20">
    <property type="entry name" value="PAS domain"/>
    <property type="match status" value="1"/>
</dbReference>
<protein>
    <submittedName>
        <fullName evidence="6">Putative PAS/PAC sensor protein</fullName>
    </submittedName>
</protein>
<dbReference type="SUPFAM" id="SSF55785">
    <property type="entry name" value="PYP-like sensor domain (PAS domain)"/>
    <property type="match status" value="1"/>
</dbReference>
<feature type="domain" description="PAS" evidence="5">
    <location>
        <begin position="20"/>
        <end position="83"/>
    </location>
</feature>
<name>L9X606_9EURY</name>
<dbReference type="Proteomes" id="UP000011688">
    <property type="component" value="Unassembled WGS sequence"/>
</dbReference>
<dbReference type="SUPFAM" id="SSF55781">
    <property type="entry name" value="GAF domain-like"/>
    <property type="match status" value="1"/>
</dbReference>
<dbReference type="EMBL" id="AOIB01000025">
    <property type="protein sequence ID" value="ELY57130.1"/>
    <property type="molecule type" value="Genomic_DNA"/>
</dbReference>
<dbReference type="InterPro" id="IPR013324">
    <property type="entry name" value="RNA_pol_sigma_r3/r4-like"/>
</dbReference>
<evidence type="ECO:0000259" key="5">
    <source>
        <dbReference type="SMART" id="SM00091"/>
    </source>
</evidence>
<dbReference type="InterPro" id="IPR003018">
    <property type="entry name" value="GAF"/>
</dbReference>
<evidence type="ECO:0000256" key="1">
    <source>
        <dbReference type="ARBA" id="ARBA00023015"/>
    </source>
</evidence>
<comment type="caution">
    <text evidence="6">The sequence shown here is derived from an EMBL/GenBank/DDBJ whole genome shotgun (WGS) entry which is preliminary data.</text>
</comment>
<feature type="domain" description="GAF" evidence="4">
    <location>
        <begin position="154"/>
        <end position="307"/>
    </location>
</feature>
<evidence type="ECO:0000256" key="3">
    <source>
        <dbReference type="SAM" id="MobiDB-lite"/>
    </source>
</evidence>
<dbReference type="InterPro" id="IPR031803">
    <property type="entry name" value="BAT_GAF/HTH-assoc"/>
</dbReference>
<sequence>MEEDPYPSETAALPGSGDVETARVLLDRLPVGVYVLDADLECVFANDRVGEFLDTDRTGTPIAERLRSRFDDAHERALENGESVTADTYHEPAETWLEVRLEPTGSGLTGCLRDVSRRRERERRFERQRERMEAMNGVYEVMRAINDVIVTDASRAELERTTCETLADTPGYEFAFVAGVDSATGEITQRIEAGIEGYVERIPLSTDPDEPSGRGPAGRAIRTQRLQVSNDVLTDPDFEPWREDARELGYRSAAAIPIVHGGGLYGVLGVTSAHRHAFTEEVGEGIGQLGEILGHAIAAIERKRALMGDQLIELEYEIKNAVDMFDGPKMTDRHVSFERVVRVDDEQFLEYGVTSVEAFPEVEALVERVPHWDDVAILDESAGEITFELTITSPPLFSVIASHGGYVESAAIDGGDYRMTIHLPESADVRAATEAIQDVYPDATNVARRQVTPTNESIAQIQDHLYGVLTDRQRTVLETAYYAGFFEWPRHSSGEDISETLGITPATFHEHLRSAQQKIVAAVVDEPDTTRTDVESARPSTDDSS</sequence>
<dbReference type="Pfam" id="PF04967">
    <property type="entry name" value="HTH_10"/>
    <property type="match status" value="1"/>
</dbReference>
<dbReference type="InterPro" id="IPR007050">
    <property type="entry name" value="HTH_bacterioopsin"/>
</dbReference>
<reference evidence="6 7" key="1">
    <citation type="journal article" date="2014" name="PLoS Genet.">
        <title>Phylogenetically driven sequencing of extremely halophilic archaea reveals strategies for static and dynamic osmo-response.</title>
        <authorList>
            <person name="Becker E.A."/>
            <person name="Seitzer P.M."/>
            <person name="Tritt A."/>
            <person name="Larsen D."/>
            <person name="Krusor M."/>
            <person name="Yao A.I."/>
            <person name="Wu D."/>
            <person name="Madern D."/>
            <person name="Eisen J.A."/>
            <person name="Darling A.E."/>
            <person name="Facciotti M.T."/>
        </authorList>
    </citation>
    <scope>NUCLEOTIDE SEQUENCE [LARGE SCALE GENOMIC DNA]</scope>
    <source>
        <strain evidence="6 7">DSM 10524</strain>
    </source>
</reference>
<dbReference type="OrthoDB" id="205707at2157"/>
<evidence type="ECO:0000259" key="4">
    <source>
        <dbReference type="SMART" id="SM00065"/>
    </source>
</evidence>
<dbReference type="PANTHER" id="PTHR34236:SF1">
    <property type="entry name" value="DIMETHYL SULFOXIDE REDUCTASE TRANSCRIPTIONAL ACTIVATOR"/>
    <property type="match status" value="1"/>
</dbReference>
<organism evidence="6 7">
    <name type="scientific">Natronococcus amylolyticus DSM 10524</name>
    <dbReference type="NCBI Taxonomy" id="1227497"/>
    <lineage>
        <taxon>Archaea</taxon>
        <taxon>Methanobacteriati</taxon>
        <taxon>Methanobacteriota</taxon>
        <taxon>Stenosarchaea group</taxon>
        <taxon>Halobacteria</taxon>
        <taxon>Halobacteriales</taxon>
        <taxon>Natrialbaceae</taxon>
        <taxon>Natronococcus</taxon>
    </lineage>
</organism>
<dbReference type="RefSeq" id="WP_005556312.1">
    <property type="nucleotide sequence ID" value="NZ_AOIB01000025.1"/>
</dbReference>
<accession>L9X606</accession>
<dbReference type="InterPro" id="IPR013656">
    <property type="entry name" value="PAS_4"/>
</dbReference>
<dbReference type="AlphaFoldDB" id="L9X606"/>
<dbReference type="eggNOG" id="arCOG02276">
    <property type="taxonomic scope" value="Archaea"/>
</dbReference>
<dbReference type="SUPFAM" id="SSF88659">
    <property type="entry name" value="Sigma3 and sigma4 domains of RNA polymerase sigma factors"/>
    <property type="match status" value="1"/>
</dbReference>
<dbReference type="eggNOG" id="arCOG06796">
    <property type="taxonomic scope" value="Archaea"/>
</dbReference>
<dbReference type="SMART" id="SM00091">
    <property type="entry name" value="PAS"/>
    <property type="match status" value="1"/>
</dbReference>
<feature type="region of interest" description="Disordered" evidence="3">
    <location>
        <begin position="526"/>
        <end position="545"/>
    </location>
</feature>
<keyword evidence="2" id="KW-0804">Transcription</keyword>
<keyword evidence="7" id="KW-1185">Reference proteome</keyword>
<dbReference type="SMART" id="SM00065">
    <property type="entry name" value="GAF"/>
    <property type="match status" value="1"/>
</dbReference>
<dbReference type="PATRIC" id="fig|1227497.3.peg.2379"/>
<dbReference type="InterPro" id="IPR000014">
    <property type="entry name" value="PAS"/>
</dbReference>
<evidence type="ECO:0000313" key="7">
    <source>
        <dbReference type="Proteomes" id="UP000011688"/>
    </source>
</evidence>
<dbReference type="InterPro" id="IPR029016">
    <property type="entry name" value="GAF-like_dom_sf"/>
</dbReference>
<evidence type="ECO:0000313" key="6">
    <source>
        <dbReference type="EMBL" id="ELY57130.1"/>
    </source>
</evidence>
<evidence type="ECO:0000256" key="2">
    <source>
        <dbReference type="ARBA" id="ARBA00023163"/>
    </source>
</evidence>
<dbReference type="Pfam" id="PF13185">
    <property type="entry name" value="GAF_2"/>
    <property type="match status" value="1"/>
</dbReference>
<dbReference type="Pfam" id="PF08448">
    <property type="entry name" value="PAS_4"/>
    <property type="match status" value="1"/>
</dbReference>
<dbReference type="InterPro" id="IPR035965">
    <property type="entry name" value="PAS-like_dom_sf"/>
</dbReference>
<keyword evidence="1" id="KW-0805">Transcription regulation</keyword>
<dbReference type="STRING" id="1227497.C491_11533"/>
<dbReference type="PANTHER" id="PTHR34236">
    <property type="entry name" value="DIMETHYL SULFOXIDE REDUCTASE TRANSCRIPTIONAL ACTIVATOR"/>
    <property type="match status" value="1"/>
</dbReference>
<proteinExistence type="predicted"/>
<dbReference type="CDD" id="cd00130">
    <property type="entry name" value="PAS"/>
    <property type="match status" value="1"/>
</dbReference>